<comment type="subcellular location">
    <subcellularLocation>
        <location evidence="14">Cytoplasmic vesicle</location>
        <location evidence="14">COPII-coated vesicle membrane</location>
        <topology evidence="14">Peripheral membrane protein</topology>
        <orientation evidence="14">Cytoplasmic side</orientation>
    </subcellularLocation>
    <subcellularLocation>
        <location evidence="14">Endoplasmic reticulum membrane</location>
        <topology evidence="14">Peripheral membrane protein</topology>
        <orientation evidence="14">Cytoplasmic side</orientation>
    </subcellularLocation>
    <subcellularLocation>
        <location evidence="1">Golgi apparatus membrane</location>
        <topology evidence="1">Peripheral membrane protein</topology>
        <orientation evidence="1">Cytoplasmic side</orientation>
    </subcellularLocation>
</comment>
<dbReference type="FunFam" id="3.40.20.10:FF:000041">
    <property type="entry name" value="Protein transport protein SEC23"/>
    <property type="match status" value="1"/>
</dbReference>
<dbReference type="Gene3D" id="2.30.30.380">
    <property type="entry name" value="Zn-finger domain of Sec23/24"/>
    <property type="match status" value="1"/>
</dbReference>
<evidence type="ECO:0000259" key="17">
    <source>
        <dbReference type="Pfam" id="PF04811"/>
    </source>
</evidence>
<dbReference type="SUPFAM" id="SSF81995">
    <property type="entry name" value="beta-sandwich domain of Sec23/24"/>
    <property type="match status" value="1"/>
</dbReference>
<dbReference type="SUPFAM" id="SSF53300">
    <property type="entry name" value="vWA-like"/>
    <property type="match status" value="1"/>
</dbReference>
<evidence type="ECO:0000259" key="16">
    <source>
        <dbReference type="Pfam" id="PF04810"/>
    </source>
</evidence>
<feature type="domain" description="Zinc finger Sec23/Sec24-type" evidence="16">
    <location>
        <begin position="53"/>
        <end position="91"/>
    </location>
</feature>
<dbReference type="CDD" id="cd11287">
    <property type="entry name" value="Sec23_C"/>
    <property type="match status" value="1"/>
</dbReference>
<dbReference type="Proteomes" id="UP000525078">
    <property type="component" value="Unassembled WGS sequence"/>
</dbReference>
<dbReference type="Gramene" id="evm.model.07.1049">
    <property type="protein sequence ID" value="cds.evm.model.07.1049"/>
    <property type="gene ID" value="evm.TU.07.1049"/>
</dbReference>
<evidence type="ECO:0000256" key="5">
    <source>
        <dbReference type="ARBA" id="ARBA00022723"/>
    </source>
</evidence>
<proteinExistence type="inferred from homology"/>
<dbReference type="Gene3D" id="3.40.20.10">
    <property type="entry name" value="Severin"/>
    <property type="match status" value="1"/>
</dbReference>
<dbReference type="Pfam" id="PF00626">
    <property type="entry name" value="Gelsolin"/>
    <property type="match status" value="1"/>
</dbReference>
<evidence type="ECO:0000256" key="11">
    <source>
        <dbReference type="ARBA" id="ARBA00023136"/>
    </source>
</evidence>
<evidence type="ECO:0000313" key="21">
    <source>
        <dbReference type="EnsemblPlants" id="cds.evm.model.07.1049"/>
    </source>
</evidence>
<keyword evidence="9 14" id="KW-0653">Protein transport</keyword>
<dbReference type="OrthoDB" id="10256289at2759"/>
<dbReference type="GO" id="GO:0090110">
    <property type="term" value="P:COPII-coated vesicle cargo loading"/>
    <property type="evidence" value="ECO:0007669"/>
    <property type="project" value="TreeGrafter"/>
</dbReference>
<dbReference type="EMBL" id="JAATIP010000157">
    <property type="protein sequence ID" value="KAF4365755.1"/>
    <property type="molecule type" value="Genomic_DNA"/>
</dbReference>
<keyword evidence="11 14" id="KW-0472">Membrane</keyword>
<evidence type="ECO:0000256" key="12">
    <source>
        <dbReference type="ARBA" id="ARBA00023329"/>
    </source>
</evidence>
<dbReference type="GO" id="GO:0030127">
    <property type="term" value="C:COPII vesicle coat"/>
    <property type="evidence" value="ECO:0007669"/>
    <property type="project" value="InterPro"/>
</dbReference>
<dbReference type="InterPro" id="IPR036180">
    <property type="entry name" value="Gelsolin-like_dom_sf"/>
</dbReference>
<organism evidence="20 22">
    <name type="scientific">Cannabis sativa</name>
    <name type="common">Hemp</name>
    <name type="synonym">Marijuana</name>
    <dbReference type="NCBI Taxonomy" id="3483"/>
    <lineage>
        <taxon>Eukaryota</taxon>
        <taxon>Viridiplantae</taxon>
        <taxon>Streptophyta</taxon>
        <taxon>Embryophyta</taxon>
        <taxon>Tracheophyta</taxon>
        <taxon>Spermatophyta</taxon>
        <taxon>Magnoliopsida</taxon>
        <taxon>eudicotyledons</taxon>
        <taxon>Gunneridae</taxon>
        <taxon>Pentapetalae</taxon>
        <taxon>rosids</taxon>
        <taxon>fabids</taxon>
        <taxon>Rosales</taxon>
        <taxon>Cannabaceae</taxon>
        <taxon>Cannabis</taxon>
    </lineage>
</organism>
<dbReference type="InterPro" id="IPR037364">
    <property type="entry name" value="Sec23"/>
</dbReference>
<evidence type="ECO:0000256" key="7">
    <source>
        <dbReference type="ARBA" id="ARBA00022833"/>
    </source>
</evidence>
<dbReference type="FunFam" id="2.60.40.1670:FF:000010">
    <property type="entry name" value="Protein transport protein SEC23"/>
    <property type="match status" value="1"/>
</dbReference>
<dbReference type="PANTHER" id="PTHR11141:SF22">
    <property type="entry name" value="PROTEIN TRANSPORT PROTEIN SEC23 G"/>
    <property type="match status" value="1"/>
</dbReference>
<evidence type="ECO:0000259" key="18">
    <source>
        <dbReference type="Pfam" id="PF04815"/>
    </source>
</evidence>
<evidence type="ECO:0000256" key="9">
    <source>
        <dbReference type="ARBA" id="ARBA00022927"/>
    </source>
</evidence>
<keyword evidence="4 14" id="KW-0813">Transport</keyword>
<dbReference type="SUPFAM" id="SSF81811">
    <property type="entry name" value="Helical domain of Sec23/24"/>
    <property type="match status" value="1"/>
</dbReference>
<evidence type="ECO:0000313" key="23">
    <source>
        <dbReference type="Proteomes" id="UP000596661"/>
    </source>
</evidence>
<feature type="domain" description="Sec23/Sec24 trunk" evidence="17">
    <location>
        <begin position="167"/>
        <end position="425"/>
    </location>
</feature>
<keyword evidence="8 14" id="KW-0931">ER-Golgi transport</keyword>
<dbReference type="InterPro" id="IPR036465">
    <property type="entry name" value="vWFA_dom_sf"/>
</dbReference>
<protein>
    <recommendedName>
        <fullName evidence="3 14">Protein transport protein SEC23</fullName>
    </recommendedName>
</protein>
<dbReference type="SUPFAM" id="SSF82919">
    <property type="entry name" value="Zn-finger domain of Sec23/24"/>
    <property type="match status" value="1"/>
</dbReference>
<dbReference type="GO" id="GO:0070971">
    <property type="term" value="C:endoplasmic reticulum exit site"/>
    <property type="evidence" value="ECO:0007669"/>
    <property type="project" value="TreeGrafter"/>
</dbReference>
<feature type="domain" description="Gelsolin-like" evidence="15">
    <location>
        <begin position="661"/>
        <end position="747"/>
    </location>
</feature>
<comment type="similarity">
    <text evidence="2 14">Belongs to the SEC23/SEC24 family. SEC23 subfamily.</text>
</comment>
<dbReference type="GO" id="GO:0008270">
    <property type="term" value="F:zinc ion binding"/>
    <property type="evidence" value="ECO:0007669"/>
    <property type="project" value="InterPro"/>
</dbReference>
<dbReference type="Pfam" id="PF04811">
    <property type="entry name" value="Sec23_trunk"/>
    <property type="match status" value="1"/>
</dbReference>
<dbReference type="AlphaFoldDB" id="A0A7J6F509"/>
<dbReference type="EnsemblPlants" id="evm.model.07.1049">
    <property type="protein sequence ID" value="cds.evm.model.07.1049"/>
    <property type="gene ID" value="evm.TU.07.1049"/>
</dbReference>
<dbReference type="PANTHER" id="PTHR11141">
    <property type="entry name" value="PROTEIN TRANSPORT PROTEIN SEC23"/>
    <property type="match status" value="1"/>
</dbReference>
<dbReference type="Pfam" id="PF04810">
    <property type="entry name" value="zf-Sec23_Sec24"/>
    <property type="match status" value="1"/>
</dbReference>
<keyword evidence="7 14" id="KW-0862">Zinc</keyword>
<dbReference type="InterPro" id="IPR006896">
    <property type="entry name" value="Sec23/24_trunk_dom"/>
</dbReference>
<dbReference type="GO" id="GO:0006886">
    <property type="term" value="P:intracellular protein transport"/>
    <property type="evidence" value="ECO:0007669"/>
    <property type="project" value="InterPro"/>
</dbReference>
<dbReference type="InterPro" id="IPR007123">
    <property type="entry name" value="Gelsolin-like_dom"/>
</dbReference>
<dbReference type="InterPro" id="IPR012990">
    <property type="entry name" value="Beta-sandwich_Sec23_24"/>
</dbReference>
<accession>A0A803Q130</accession>
<dbReference type="Gene3D" id="3.40.50.410">
    <property type="entry name" value="von Willebrand factor, type A domain"/>
    <property type="match status" value="1"/>
</dbReference>
<accession>A0A7J6F509</accession>
<evidence type="ECO:0000256" key="4">
    <source>
        <dbReference type="ARBA" id="ARBA00022448"/>
    </source>
</evidence>
<evidence type="ECO:0000256" key="8">
    <source>
        <dbReference type="ARBA" id="ARBA00022892"/>
    </source>
</evidence>
<evidence type="ECO:0000313" key="20">
    <source>
        <dbReference type="EMBL" id="KAF4365755.1"/>
    </source>
</evidence>
<dbReference type="InterPro" id="IPR036175">
    <property type="entry name" value="Sec23/24_helical_dom_sf"/>
</dbReference>
<name>A0A7J6F509_CANSA</name>
<reference evidence="21" key="3">
    <citation type="submission" date="2021-03" db="UniProtKB">
        <authorList>
            <consortium name="EnsemblPlants"/>
        </authorList>
    </citation>
    <scope>IDENTIFICATION</scope>
</reference>
<dbReference type="InterPro" id="IPR029006">
    <property type="entry name" value="ADF-H/Gelsolin-like_dom_sf"/>
</dbReference>
<dbReference type="InterPro" id="IPR006900">
    <property type="entry name" value="Sec23/24_helical_dom"/>
</dbReference>
<feature type="domain" description="Sec23/Sec24 helical" evidence="18">
    <location>
        <begin position="547"/>
        <end position="645"/>
    </location>
</feature>
<keyword evidence="5 14" id="KW-0479">Metal-binding</keyword>
<comment type="function">
    <text evidence="13 14">Component of the coat protein complex II (COPII) which promotes the formation of transport vesicles from the endoplasmic reticulum (ER). The coat has two main functions, the physical deformation of the endoplasmic reticulum membrane into vesicles and the selection of cargo molecules.</text>
</comment>
<gene>
    <name evidence="21" type="primary">LOC115722805</name>
    <name evidence="20" type="ORF">F8388_003424</name>
</gene>
<reference evidence="21 23" key="1">
    <citation type="submission" date="2018-11" db="EMBL/GenBank/DDBJ databases">
        <authorList>
            <person name="Grassa J C."/>
        </authorList>
    </citation>
    <scope>NUCLEOTIDE SEQUENCE [LARGE SCALE GENOMIC DNA]</scope>
</reference>
<evidence type="ECO:0000256" key="3">
    <source>
        <dbReference type="ARBA" id="ARBA00021212"/>
    </source>
</evidence>
<sequence length="789" mass="87825">MDFVELEAIEGLRWAWNSWPASKPDSTALIIPLSIMCTPLMQQPELPILSYEPVVCSQCAAVLNPYARVQYASRIWFCPFCQHKNSFPSSYAGIGETNLPAELFPTYSVVEYAPGRKITSGGPSSTGSGLNLSYKSRPNGLSSSSLSLSSMASVSSLAGLDSRSIGPAFVFVVDACSAMDEFRALKNELMRVIEQLPENALVSLVTFDSMVHVHDLGFSECSKVVMFHGERELSSDQTQQFLGFKHTKPKPLGTTSILQNQGFLIPVSECEFNITTAIEEIHCSHEVKRGHRPQRCTGAAISVAIGLLEGCLGNTGSRIMVFTSGPATLGPGIVVDSDLSNSIRTHRDLINGCAPYYRKSCSFYKRLSQRLSDASIVLDLFACSLDQVGSAELKDAVERSGGFMMLAESFESSQFRSCLRQIFTRDEEGHLNMYFDATIEVVTTKDLKICGALGPCVSLQRKNNLVSSDEIGEGGTFIWKLGTLTNKTCFAFFFQVSDEQEIQPGSAFFIQFITRYRNGSMGIRKRVTTAARRWVGKRAPEIDAGFDQEAAASVMARLAIDRAEGHFARDVIRWLDDALIRFASKFGDYVPEDPSSFRLSSNFSLYPQFMYYLRRSQFIDVFNSTPDETAFFRLMLNREGVVSSLIMIQPTLFEYSFDGPPVPVLLDVRSILPDVILLFDSYFYVVIHYGSKIAQWRKLGYDKDPNHENLRKLLEAPELDAEQLVVERVPAPKLIRCDQHSSQARFLLAKLNPSVTQNSTYTNGSDIIFTDDLSLQVFLDHLQVLAVQD</sequence>
<dbReference type="FunFam" id="3.40.50.410:FF:000043">
    <property type="entry name" value="Protein transport protein SEC23"/>
    <property type="match status" value="1"/>
</dbReference>
<evidence type="ECO:0000256" key="10">
    <source>
        <dbReference type="ARBA" id="ARBA00023034"/>
    </source>
</evidence>
<evidence type="ECO:0000256" key="2">
    <source>
        <dbReference type="ARBA" id="ARBA00009210"/>
    </source>
</evidence>
<dbReference type="GO" id="GO:0000139">
    <property type="term" value="C:Golgi membrane"/>
    <property type="evidence" value="ECO:0007669"/>
    <property type="project" value="UniProtKB-SubCell"/>
</dbReference>
<evidence type="ECO:0000256" key="6">
    <source>
        <dbReference type="ARBA" id="ARBA00022824"/>
    </source>
</evidence>
<dbReference type="InterPro" id="IPR006895">
    <property type="entry name" value="Znf_Sec23_Sec24"/>
</dbReference>
<dbReference type="OMA" id="LFHGERE"/>
<evidence type="ECO:0000313" key="22">
    <source>
        <dbReference type="Proteomes" id="UP000525078"/>
    </source>
</evidence>
<evidence type="ECO:0000256" key="1">
    <source>
        <dbReference type="ARBA" id="ARBA00004255"/>
    </source>
</evidence>
<reference evidence="20 22" key="2">
    <citation type="journal article" date="2020" name="bioRxiv">
        <title>Sequence and annotation of 42 cannabis genomes reveals extensive copy number variation in cannabinoid synthesis and pathogen resistance genes.</title>
        <authorList>
            <person name="Mckernan K.J."/>
            <person name="Helbert Y."/>
            <person name="Kane L.T."/>
            <person name="Ebling H."/>
            <person name="Zhang L."/>
            <person name="Liu B."/>
            <person name="Eaton Z."/>
            <person name="Mclaughlin S."/>
            <person name="Kingan S."/>
            <person name="Baybayan P."/>
            <person name="Concepcion G."/>
            <person name="Jordan M."/>
            <person name="Riva A."/>
            <person name="Barbazuk W."/>
            <person name="Harkins T."/>
        </authorList>
    </citation>
    <scope>NUCLEOTIDE SEQUENCE [LARGE SCALE GENOMIC DNA]</scope>
    <source>
        <strain evidence="22">cv. Jamaican Lion 4</strain>
        <strain evidence="20">Mother</strain>
        <tissue evidence="20">Leaf</tissue>
    </source>
</reference>
<dbReference type="GO" id="GO:0005789">
    <property type="term" value="C:endoplasmic reticulum membrane"/>
    <property type="evidence" value="ECO:0007669"/>
    <property type="project" value="UniProtKB-SubCell"/>
</dbReference>
<dbReference type="GO" id="GO:0005096">
    <property type="term" value="F:GTPase activator activity"/>
    <property type="evidence" value="ECO:0007669"/>
    <property type="project" value="TreeGrafter"/>
</dbReference>
<evidence type="ECO:0000256" key="13">
    <source>
        <dbReference type="ARBA" id="ARBA00025471"/>
    </source>
</evidence>
<keyword evidence="6 14" id="KW-0256">Endoplasmic reticulum</keyword>
<evidence type="ECO:0000259" key="19">
    <source>
        <dbReference type="Pfam" id="PF08033"/>
    </source>
</evidence>
<keyword evidence="10" id="KW-0333">Golgi apparatus</keyword>
<keyword evidence="14" id="KW-0963">Cytoplasm</keyword>
<dbReference type="Pfam" id="PF04815">
    <property type="entry name" value="Sec23_helical"/>
    <property type="match status" value="1"/>
</dbReference>
<dbReference type="SUPFAM" id="SSF82754">
    <property type="entry name" value="C-terminal, gelsolin-like domain of Sec23/24"/>
    <property type="match status" value="1"/>
</dbReference>
<dbReference type="Proteomes" id="UP000596661">
    <property type="component" value="Chromosome 7"/>
</dbReference>
<dbReference type="EMBL" id="UZAU01000655">
    <property type="status" value="NOT_ANNOTATED_CDS"/>
    <property type="molecule type" value="Genomic_DNA"/>
</dbReference>
<evidence type="ECO:0000259" key="15">
    <source>
        <dbReference type="Pfam" id="PF00626"/>
    </source>
</evidence>
<dbReference type="Pfam" id="PF08033">
    <property type="entry name" value="Sec23_BS"/>
    <property type="match status" value="1"/>
</dbReference>
<dbReference type="InterPro" id="IPR036174">
    <property type="entry name" value="Znf_Sec23_Sec24_sf"/>
</dbReference>
<dbReference type="InterPro" id="IPR037550">
    <property type="entry name" value="Sec23_C"/>
</dbReference>
<dbReference type="Gene3D" id="1.20.120.730">
    <property type="entry name" value="Sec23/Sec24 helical domain"/>
    <property type="match status" value="1"/>
</dbReference>
<keyword evidence="12 14" id="KW-0968">Cytoplasmic vesicle</keyword>
<dbReference type="FunFam" id="2.30.30.380:FF:000001">
    <property type="entry name" value="Protein transport protein SEC23"/>
    <property type="match status" value="1"/>
</dbReference>
<evidence type="ECO:0000256" key="14">
    <source>
        <dbReference type="RuleBase" id="RU365030"/>
    </source>
</evidence>
<feature type="domain" description="Sec23/Sec24 beta-sandwich" evidence="19">
    <location>
        <begin position="435"/>
        <end position="535"/>
    </location>
</feature>
<keyword evidence="23" id="KW-1185">Reference proteome</keyword>